<gene>
    <name evidence="1" type="ORF">GU920_03610</name>
</gene>
<dbReference type="InterPro" id="IPR029044">
    <property type="entry name" value="Nucleotide-diphossugar_trans"/>
</dbReference>
<dbReference type="SUPFAM" id="SSF53448">
    <property type="entry name" value="Nucleotide-diphospho-sugar transferases"/>
    <property type="match status" value="1"/>
</dbReference>
<dbReference type="CDD" id="cd00761">
    <property type="entry name" value="Glyco_tranf_GTA_type"/>
    <property type="match status" value="1"/>
</dbReference>
<proteinExistence type="predicted"/>
<sequence length="350" mass="38534">MTEPPRCTTVSPGSNRGMGVRYTVVCSVKDEGPFLVEWICWQRLLGFTDIVIVTNACTDRSPQLLDALAAAGWITHLVHEVPDGKGITSHKLAAAKALPQVSAADWVMVADVDEFLVIHPDAGRLPDLLATPGRPFLGMSIPWRVFGTSGRTRWEDGLTHRQCLRAGAIGARLSGWVKSIHRHPDWFARLGEHSPKRLRPRHLARWGAEGMIWVNPAGEEVTGWTPADDSLRILPEALQGWQVAQINHYMLRSTESFSLKRGTLSPVAGKDRYTDAYHDRAEQNAVEDRSALRHAAAFDALHAEAMALPGVRHLHHLCCADYVRRLAAKAGQAAADDPRLAHHLGLAEGK</sequence>
<comment type="caution">
    <text evidence="1">The sequence shown here is derived from an EMBL/GenBank/DDBJ whole genome shotgun (WGS) entry which is preliminary data.</text>
</comment>
<evidence type="ECO:0000313" key="1">
    <source>
        <dbReference type="EMBL" id="NBE06605.1"/>
    </source>
</evidence>
<accession>A0ABW9Y425</accession>
<organism evidence="1 2">
    <name type="scientific">Paragemmobacter ruber</name>
    <dbReference type="NCBI Taxonomy" id="1985673"/>
    <lineage>
        <taxon>Bacteria</taxon>
        <taxon>Pseudomonadati</taxon>
        <taxon>Pseudomonadota</taxon>
        <taxon>Alphaproteobacteria</taxon>
        <taxon>Rhodobacterales</taxon>
        <taxon>Paracoccaceae</taxon>
        <taxon>Paragemmobacter</taxon>
    </lineage>
</organism>
<dbReference type="EMBL" id="JAAATW010000001">
    <property type="protein sequence ID" value="NBE06605.1"/>
    <property type="molecule type" value="Genomic_DNA"/>
</dbReference>
<protein>
    <submittedName>
        <fullName evidence="1">Glycosyltransferase family 2 protein</fullName>
    </submittedName>
</protein>
<keyword evidence="2" id="KW-1185">Reference proteome</keyword>
<dbReference type="Pfam" id="PF13704">
    <property type="entry name" value="Glyco_tranf_2_4"/>
    <property type="match status" value="1"/>
</dbReference>
<evidence type="ECO:0000313" key="2">
    <source>
        <dbReference type="Proteomes" id="UP001517376"/>
    </source>
</evidence>
<dbReference type="RefSeq" id="WP_161765587.1">
    <property type="nucleotide sequence ID" value="NZ_JAAATW010000001.1"/>
</dbReference>
<dbReference type="Proteomes" id="UP001517376">
    <property type="component" value="Unassembled WGS sequence"/>
</dbReference>
<reference evidence="2" key="1">
    <citation type="submission" date="2020-01" db="EMBL/GenBank/DDBJ databases">
        <title>Sphingomonas sp. strain CSW-10.</title>
        <authorList>
            <person name="Chen W.-M."/>
        </authorList>
    </citation>
    <scope>NUCLEOTIDE SEQUENCE [LARGE SCALE GENOMIC DNA]</scope>
    <source>
        <strain evidence="2">CCP-1</strain>
    </source>
</reference>
<name>A0ABW9Y425_9RHOB</name>